<protein>
    <recommendedName>
        <fullName evidence="4">Maturase K</fullName>
    </recommendedName>
</protein>
<accession>A0AAX6GB17</accession>
<reference evidence="2" key="2">
    <citation type="submission" date="2023-04" db="EMBL/GenBank/DDBJ databases">
        <authorList>
            <person name="Bruccoleri R.E."/>
            <person name="Oakeley E.J."/>
            <person name="Faust A.-M."/>
            <person name="Dessus-Babus S."/>
            <person name="Altorfer M."/>
            <person name="Burckhardt D."/>
            <person name="Oertli M."/>
            <person name="Naumann U."/>
            <person name="Petersen F."/>
            <person name="Wong J."/>
        </authorList>
    </citation>
    <scope>NUCLEOTIDE SEQUENCE</scope>
    <source>
        <strain evidence="2">GSM-AAB239-AS_SAM_17_03QT</strain>
        <tissue evidence="2">Leaf</tissue>
    </source>
</reference>
<dbReference type="Proteomes" id="UP001140949">
    <property type="component" value="Unassembled WGS sequence"/>
</dbReference>
<dbReference type="AlphaFoldDB" id="A0AAX6GB17"/>
<evidence type="ECO:0008006" key="4">
    <source>
        <dbReference type="Google" id="ProtNLM"/>
    </source>
</evidence>
<evidence type="ECO:0000313" key="3">
    <source>
        <dbReference type="Proteomes" id="UP001140949"/>
    </source>
</evidence>
<sequence>MLYYYHATKARQVLLRILYHIYGPESDSRMELCFRIDLEFQSYS</sequence>
<dbReference type="EMBL" id="JANAVB010035619">
    <property type="protein sequence ID" value="KAJ6805060.1"/>
    <property type="molecule type" value="Genomic_DNA"/>
</dbReference>
<evidence type="ECO:0000313" key="2">
    <source>
        <dbReference type="EMBL" id="KAJ6825438.1"/>
    </source>
</evidence>
<organism evidence="2 3">
    <name type="scientific">Iris pallida</name>
    <name type="common">Sweet iris</name>
    <dbReference type="NCBI Taxonomy" id="29817"/>
    <lineage>
        <taxon>Eukaryota</taxon>
        <taxon>Viridiplantae</taxon>
        <taxon>Streptophyta</taxon>
        <taxon>Embryophyta</taxon>
        <taxon>Tracheophyta</taxon>
        <taxon>Spermatophyta</taxon>
        <taxon>Magnoliopsida</taxon>
        <taxon>Liliopsida</taxon>
        <taxon>Asparagales</taxon>
        <taxon>Iridaceae</taxon>
        <taxon>Iridoideae</taxon>
        <taxon>Irideae</taxon>
        <taxon>Iris</taxon>
    </lineage>
</organism>
<proteinExistence type="predicted"/>
<reference evidence="2" key="1">
    <citation type="journal article" date="2023" name="GigaByte">
        <title>Genome assembly of the bearded iris, Iris pallida Lam.</title>
        <authorList>
            <person name="Bruccoleri R.E."/>
            <person name="Oakeley E.J."/>
            <person name="Faust A.M.E."/>
            <person name="Altorfer M."/>
            <person name="Dessus-Babus S."/>
            <person name="Burckhardt D."/>
            <person name="Oertli M."/>
            <person name="Naumann U."/>
            <person name="Petersen F."/>
            <person name="Wong J."/>
        </authorList>
    </citation>
    <scope>NUCLEOTIDE SEQUENCE</scope>
    <source>
        <strain evidence="2">GSM-AAB239-AS_SAM_17_03QT</strain>
    </source>
</reference>
<comment type="caution">
    <text evidence="2">The sequence shown here is derived from an EMBL/GenBank/DDBJ whole genome shotgun (WGS) entry which is preliminary data.</text>
</comment>
<keyword evidence="3" id="KW-1185">Reference proteome</keyword>
<dbReference type="EMBL" id="JANAVB010021600">
    <property type="protein sequence ID" value="KAJ6825438.1"/>
    <property type="molecule type" value="Genomic_DNA"/>
</dbReference>
<evidence type="ECO:0000313" key="1">
    <source>
        <dbReference type="EMBL" id="KAJ6805060.1"/>
    </source>
</evidence>
<name>A0AAX6GB17_IRIPA</name>
<gene>
    <name evidence="1" type="ORF">M6B38_181970</name>
    <name evidence="2" type="ORF">M6B38_376145</name>
</gene>